<dbReference type="AlphaFoldDB" id="A0A2M8EN97"/>
<name>A0A2M8EN97_9BACT</name>
<evidence type="ECO:0000313" key="2">
    <source>
        <dbReference type="EMBL" id="PJC24204.1"/>
    </source>
</evidence>
<protein>
    <submittedName>
        <fullName evidence="2">Uncharacterized protein</fullName>
    </submittedName>
</protein>
<proteinExistence type="predicted"/>
<organism evidence="2 3">
    <name type="scientific">Candidatus Uhrbacteria bacterium CG_4_9_14_0_2_um_filter_41_50</name>
    <dbReference type="NCBI Taxonomy" id="1975031"/>
    <lineage>
        <taxon>Bacteria</taxon>
        <taxon>Candidatus Uhriibacteriota</taxon>
    </lineage>
</organism>
<comment type="caution">
    <text evidence="2">The sequence shown here is derived from an EMBL/GenBank/DDBJ whole genome shotgun (WGS) entry which is preliminary data.</text>
</comment>
<feature type="region of interest" description="Disordered" evidence="1">
    <location>
        <begin position="1"/>
        <end position="61"/>
    </location>
</feature>
<dbReference type="Proteomes" id="UP000230251">
    <property type="component" value="Unassembled WGS sequence"/>
</dbReference>
<evidence type="ECO:0000256" key="1">
    <source>
        <dbReference type="SAM" id="MobiDB-lite"/>
    </source>
</evidence>
<accession>A0A2M8EN97</accession>
<dbReference type="EMBL" id="PFSI01000063">
    <property type="protein sequence ID" value="PJC24204.1"/>
    <property type="molecule type" value="Genomic_DNA"/>
</dbReference>
<reference evidence="3" key="1">
    <citation type="submission" date="2017-09" db="EMBL/GenBank/DDBJ databases">
        <title>Depth-based differentiation of microbial function through sediment-hosted aquifers and enrichment of novel symbionts in the deep terrestrial subsurface.</title>
        <authorList>
            <person name="Probst A.J."/>
            <person name="Ladd B."/>
            <person name="Jarett J.K."/>
            <person name="Geller-Mcgrath D.E."/>
            <person name="Sieber C.M.K."/>
            <person name="Emerson J.B."/>
            <person name="Anantharaman K."/>
            <person name="Thomas B.C."/>
            <person name="Malmstrom R."/>
            <person name="Stieglmeier M."/>
            <person name="Klingl A."/>
            <person name="Woyke T."/>
            <person name="Ryan C.M."/>
            <person name="Banfield J.F."/>
        </authorList>
    </citation>
    <scope>NUCLEOTIDE SEQUENCE [LARGE SCALE GENOMIC DNA]</scope>
</reference>
<evidence type="ECO:0000313" key="3">
    <source>
        <dbReference type="Proteomes" id="UP000230251"/>
    </source>
</evidence>
<sequence>MTNPFSVGVGAGAERRPGVNDVNYDQEGNKISANEAIEMRAKAQEASADNTQEAGDDQMAA</sequence>
<gene>
    <name evidence="2" type="ORF">CO057_04200</name>
</gene>